<proteinExistence type="predicted"/>
<dbReference type="AlphaFoldDB" id="A0A644XN12"/>
<accession>A0A644XN12</accession>
<protein>
    <submittedName>
        <fullName evidence="3">D-aminoacyl-tRNA deacylase</fullName>
        <ecNumber evidence="3">3.1.1.96</ecNumber>
    </submittedName>
</protein>
<evidence type="ECO:0000313" key="3">
    <source>
        <dbReference type="EMBL" id="MPM17377.1"/>
    </source>
</evidence>
<dbReference type="PIRSF" id="PIRSF005902">
    <property type="entry name" value="DNase_TatD"/>
    <property type="match status" value="1"/>
</dbReference>
<dbReference type="GO" id="GO:0046872">
    <property type="term" value="F:metal ion binding"/>
    <property type="evidence" value="ECO:0007669"/>
    <property type="project" value="UniProtKB-KW"/>
</dbReference>
<name>A0A644XN12_9ZZZZ</name>
<dbReference type="Gene3D" id="3.20.20.140">
    <property type="entry name" value="Metal-dependent hydrolases"/>
    <property type="match status" value="1"/>
</dbReference>
<dbReference type="PANTHER" id="PTHR46124:SF2">
    <property type="entry name" value="D-AMINOACYL-TRNA DEACYLASE"/>
    <property type="match status" value="1"/>
</dbReference>
<dbReference type="InterPro" id="IPR001130">
    <property type="entry name" value="TatD-like"/>
</dbReference>
<dbReference type="GO" id="GO:0004536">
    <property type="term" value="F:DNA nuclease activity"/>
    <property type="evidence" value="ECO:0007669"/>
    <property type="project" value="InterPro"/>
</dbReference>
<dbReference type="GO" id="GO:0051499">
    <property type="term" value="F:D-aminoacyl-tRNA deacylase activity"/>
    <property type="evidence" value="ECO:0007669"/>
    <property type="project" value="UniProtKB-EC"/>
</dbReference>
<dbReference type="CDD" id="cd01310">
    <property type="entry name" value="TatD_DNAse"/>
    <property type="match status" value="1"/>
</dbReference>
<reference evidence="3" key="1">
    <citation type="submission" date="2019-08" db="EMBL/GenBank/DDBJ databases">
        <authorList>
            <person name="Kucharzyk K."/>
            <person name="Murdoch R.W."/>
            <person name="Higgins S."/>
            <person name="Loffler F."/>
        </authorList>
    </citation>
    <scope>NUCLEOTIDE SEQUENCE</scope>
</reference>
<dbReference type="EC" id="3.1.1.96" evidence="3"/>
<dbReference type="InterPro" id="IPR015991">
    <property type="entry name" value="TatD/YcfH-like"/>
</dbReference>
<dbReference type="NCBIfam" id="TIGR00010">
    <property type="entry name" value="YchF/TatD family DNA exonuclease"/>
    <property type="match status" value="1"/>
</dbReference>
<sequence length="259" mass="29195">MHTLVPNLIDSHFHLRSMQRKGVQIEALLEAMQQACMQGIEIGLDCDDLAERTALLAPYPFIHLSAGIGPWGAKESLDEQLAVLEDQLAQNRVAAIGEIGLDNYHKYGTVENQEYLLQRQIELANTMGKPVIFHNREADDQFIALLRRTVFARRGIFHCYQGGEELARLAIEQGFFLSFAGPLTYKANKAMQDLFVSLPIEHLLLETDSPYLSPNPVRGTVNTPLAMQHIYSFAAQLRNIPLEALIEQIRANFHAFLEQ</sequence>
<comment type="caution">
    <text evidence="3">The sequence shown here is derived from an EMBL/GenBank/DDBJ whole genome shotgun (WGS) entry which is preliminary data.</text>
</comment>
<evidence type="ECO:0000256" key="1">
    <source>
        <dbReference type="ARBA" id="ARBA00022723"/>
    </source>
</evidence>
<organism evidence="3">
    <name type="scientific">bioreactor metagenome</name>
    <dbReference type="NCBI Taxonomy" id="1076179"/>
    <lineage>
        <taxon>unclassified sequences</taxon>
        <taxon>metagenomes</taxon>
        <taxon>ecological metagenomes</taxon>
    </lineage>
</organism>
<dbReference type="Pfam" id="PF01026">
    <property type="entry name" value="TatD_DNase"/>
    <property type="match status" value="1"/>
</dbReference>
<keyword evidence="1" id="KW-0479">Metal-binding</keyword>
<dbReference type="EMBL" id="VSSQ01002786">
    <property type="protein sequence ID" value="MPM17377.1"/>
    <property type="molecule type" value="Genomic_DNA"/>
</dbReference>
<gene>
    <name evidence="3" type="primary">dtd3_10</name>
    <name evidence="3" type="ORF">SDC9_63766</name>
</gene>
<dbReference type="SUPFAM" id="SSF51556">
    <property type="entry name" value="Metallo-dependent hydrolases"/>
    <property type="match status" value="1"/>
</dbReference>
<evidence type="ECO:0000256" key="2">
    <source>
        <dbReference type="ARBA" id="ARBA00022801"/>
    </source>
</evidence>
<keyword evidence="2 3" id="KW-0378">Hydrolase</keyword>
<dbReference type="FunFam" id="3.20.20.140:FF:000005">
    <property type="entry name" value="TatD family hydrolase"/>
    <property type="match status" value="1"/>
</dbReference>
<dbReference type="InterPro" id="IPR032466">
    <property type="entry name" value="Metal_Hydrolase"/>
</dbReference>
<dbReference type="PANTHER" id="PTHR46124">
    <property type="entry name" value="D-AMINOACYL-TRNA DEACYLASE"/>
    <property type="match status" value="1"/>
</dbReference>